<organism evidence="3 4">
    <name type="scientific">Quillaja saponaria</name>
    <name type="common">Soap bark tree</name>
    <dbReference type="NCBI Taxonomy" id="32244"/>
    <lineage>
        <taxon>Eukaryota</taxon>
        <taxon>Viridiplantae</taxon>
        <taxon>Streptophyta</taxon>
        <taxon>Embryophyta</taxon>
        <taxon>Tracheophyta</taxon>
        <taxon>Spermatophyta</taxon>
        <taxon>Magnoliopsida</taxon>
        <taxon>eudicotyledons</taxon>
        <taxon>Gunneridae</taxon>
        <taxon>Pentapetalae</taxon>
        <taxon>rosids</taxon>
        <taxon>fabids</taxon>
        <taxon>Fabales</taxon>
        <taxon>Quillajaceae</taxon>
        <taxon>Quillaja</taxon>
    </lineage>
</organism>
<comment type="caution">
    <text evidence="3">The sequence shown here is derived from an EMBL/GenBank/DDBJ whole genome shotgun (WGS) entry which is preliminary data.</text>
</comment>
<feature type="compositionally biased region" description="Acidic residues" evidence="2">
    <location>
        <begin position="221"/>
        <end position="237"/>
    </location>
</feature>
<name>A0AAD7M3B5_QUISA</name>
<dbReference type="KEGG" id="qsa:O6P43_013185"/>
<evidence type="ECO:0000313" key="3">
    <source>
        <dbReference type="EMBL" id="KAJ7969186.1"/>
    </source>
</evidence>
<dbReference type="Proteomes" id="UP001163823">
    <property type="component" value="Chromosome 5"/>
</dbReference>
<evidence type="ECO:0000313" key="4">
    <source>
        <dbReference type="Proteomes" id="UP001163823"/>
    </source>
</evidence>
<reference evidence="3" key="1">
    <citation type="journal article" date="2023" name="Science">
        <title>Elucidation of the pathway for biosynthesis of saponin adjuvants from the soapbark tree.</title>
        <authorList>
            <person name="Reed J."/>
            <person name="Orme A."/>
            <person name="El-Demerdash A."/>
            <person name="Owen C."/>
            <person name="Martin L.B.B."/>
            <person name="Misra R.C."/>
            <person name="Kikuchi S."/>
            <person name="Rejzek M."/>
            <person name="Martin A.C."/>
            <person name="Harkess A."/>
            <person name="Leebens-Mack J."/>
            <person name="Louveau T."/>
            <person name="Stephenson M.J."/>
            <person name="Osbourn A."/>
        </authorList>
    </citation>
    <scope>NUCLEOTIDE SEQUENCE</scope>
    <source>
        <strain evidence="3">S10</strain>
    </source>
</reference>
<evidence type="ECO:0000256" key="2">
    <source>
        <dbReference type="SAM" id="MobiDB-lite"/>
    </source>
</evidence>
<feature type="region of interest" description="Disordered" evidence="2">
    <location>
        <begin position="196"/>
        <end position="249"/>
    </location>
</feature>
<gene>
    <name evidence="3" type="ORF">O6P43_013185</name>
</gene>
<protein>
    <submittedName>
        <fullName evidence="3">Uncharacterized protein</fullName>
    </submittedName>
</protein>
<keyword evidence="4" id="KW-1185">Reference proteome</keyword>
<evidence type="ECO:0000256" key="1">
    <source>
        <dbReference type="SAM" id="Coils"/>
    </source>
</evidence>
<accession>A0AAD7M3B5</accession>
<dbReference type="AlphaFoldDB" id="A0AAD7M3B5"/>
<proteinExistence type="predicted"/>
<keyword evidence="1" id="KW-0175">Coiled coil</keyword>
<dbReference type="EMBL" id="JARAOO010000005">
    <property type="protein sequence ID" value="KAJ7969186.1"/>
    <property type="molecule type" value="Genomic_DNA"/>
</dbReference>
<sequence>MIDDLPLESAFITGLFAGVQSLQYQASLYTKLKKAQEDAEYSTDKLLGIVQENENLKSRLIQAEKAEAEGRSAFGHFESLQAEVQRLGAEFEASKLREEKDGEITWLRAELEAYKERDNEIARLRADLEASKEKDDEIAKLRAEVEASKEEARTTVENFKNSDDCQNMIYDHGSRLYANGWVGCRSWLKERNPSLDISEAKWPDEEEAEEEERLAKLLTEAEADQDDEPEDEGDEGEEVKTVDLDGGDQ</sequence>
<feature type="coiled-coil region" evidence="1">
    <location>
        <begin position="114"/>
        <end position="162"/>
    </location>
</feature>